<name>A0A4Y2N3N2_ARAVE</name>
<dbReference type="AlphaFoldDB" id="A0A4Y2N3N2"/>
<organism evidence="1 2">
    <name type="scientific">Araneus ventricosus</name>
    <name type="common">Orbweaver spider</name>
    <name type="synonym">Epeira ventricosa</name>
    <dbReference type="NCBI Taxonomy" id="182803"/>
    <lineage>
        <taxon>Eukaryota</taxon>
        <taxon>Metazoa</taxon>
        <taxon>Ecdysozoa</taxon>
        <taxon>Arthropoda</taxon>
        <taxon>Chelicerata</taxon>
        <taxon>Arachnida</taxon>
        <taxon>Araneae</taxon>
        <taxon>Araneomorphae</taxon>
        <taxon>Entelegynae</taxon>
        <taxon>Araneoidea</taxon>
        <taxon>Araneidae</taxon>
        <taxon>Araneus</taxon>
    </lineage>
</organism>
<evidence type="ECO:0000313" key="2">
    <source>
        <dbReference type="Proteomes" id="UP000499080"/>
    </source>
</evidence>
<sequence length="116" mass="13715">MVGFESRRRSRCRQRGGMVSFMIPWREARVPKLAIMKDMLTMPHSNAWINLQISMFIDLFGEERFPVSQFRMQKDCAVCSDRKTVKPVLESQNLKLVIVLQNMTLWKIKNLCFYVL</sequence>
<accession>A0A4Y2N3N2</accession>
<protein>
    <submittedName>
        <fullName evidence="1">Uncharacterized protein</fullName>
    </submittedName>
</protein>
<dbReference type="Proteomes" id="UP000499080">
    <property type="component" value="Unassembled WGS sequence"/>
</dbReference>
<evidence type="ECO:0000313" key="1">
    <source>
        <dbReference type="EMBL" id="GBN33210.1"/>
    </source>
</evidence>
<proteinExistence type="predicted"/>
<gene>
    <name evidence="1" type="ORF">AVEN_104411_1</name>
</gene>
<comment type="caution">
    <text evidence="1">The sequence shown here is derived from an EMBL/GenBank/DDBJ whole genome shotgun (WGS) entry which is preliminary data.</text>
</comment>
<reference evidence="1 2" key="1">
    <citation type="journal article" date="2019" name="Sci. Rep.">
        <title>Orb-weaving spider Araneus ventricosus genome elucidates the spidroin gene catalogue.</title>
        <authorList>
            <person name="Kono N."/>
            <person name="Nakamura H."/>
            <person name="Ohtoshi R."/>
            <person name="Moran D.A.P."/>
            <person name="Shinohara A."/>
            <person name="Yoshida Y."/>
            <person name="Fujiwara M."/>
            <person name="Mori M."/>
            <person name="Tomita M."/>
            <person name="Arakawa K."/>
        </authorList>
    </citation>
    <scope>NUCLEOTIDE SEQUENCE [LARGE SCALE GENOMIC DNA]</scope>
</reference>
<dbReference type="EMBL" id="BGPR01008349">
    <property type="protein sequence ID" value="GBN33210.1"/>
    <property type="molecule type" value="Genomic_DNA"/>
</dbReference>
<keyword evidence="2" id="KW-1185">Reference proteome</keyword>